<protein>
    <submittedName>
        <fullName evidence="8">Regulatory protein (GGDEF, PAS, PAC domains)</fullName>
    </submittedName>
</protein>
<keyword evidence="3" id="KW-0472">Membrane</keyword>
<dbReference type="Proteomes" id="UP000054997">
    <property type="component" value="Unassembled WGS sequence"/>
</dbReference>
<sequence>MAFFSSLSINTAYRTAIAAAIVFFLILNIIVLYANYLQHQIFASEQRRYDSLKTVNELLHTSDDLTKLARLYIATGKEKYKQYFYDILAIREGNMPRPDNYSAFYWDYVLADKMPHAPAGKALSLYEQFTDLNFNDYEWSLLNQASQQMNQLISMEEKAFELLESVKPNGIELQANQGIIARARNILHSNEFLRARANAMEPLEQIQIAVETRTAQNFSYLQERLQYLLYFFQGIVLLALLFCIMAYRYVSRRVMEPIRQLHYQAKQVGMGLYHVRNHISSHNELEKLGNALNDMCDFVEADIKERERLNNLLGESEERFRNMIESAPIGMIVNSLDGKCVHVNQALCDMLGYQKHELTVKDYEHLVHPDDLGEEKALQNKLAQGLIKNYQHELRFLNKKGEIIWVLLSASAIPDGSGNPLHSIVQVHNITSRKRNEKEMERLNEQMSSTLLQLQRREHENYLLNKMNEMLLTSQDAEEAYAIICLTAKELFPALSGSLAVINSKTGKLETARQWGEQQLFSAAFLPKDCWALRSGKLYQVNDPKQAIVCAHYESEPAGGYIDLPLIVRGETIGLLSLTALKDQVIDSKGKGLAVTFSENIKLALANINLRDALREQAMHDALTNLYNRRYLEETLPREIKHTKRNKQTLSVVMLDIDKFKEINDVYGHDAGDEILKFVGSVLRMMTRGGDIPCRLGGDEFVLVLLDSDAENAHKRVADMMATIKNTQLRFEGNLLPSPSLSAGIATAPRDGGSQEEILSAADEALYAAKNSGKDKIKIYQAAINKEISS</sequence>
<dbReference type="PROSITE" id="PS50112">
    <property type="entry name" value="PAS"/>
    <property type="match status" value="1"/>
</dbReference>
<dbReference type="InterPro" id="IPR000160">
    <property type="entry name" value="GGDEF_dom"/>
</dbReference>
<dbReference type="NCBIfam" id="TIGR00254">
    <property type="entry name" value="GGDEF"/>
    <property type="match status" value="1"/>
</dbReference>
<evidence type="ECO:0000256" key="3">
    <source>
        <dbReference type="SAM" id="Phobius"/>
    </source>
</evidence>
<reference evidence="8 9" key="1">
    <citation type="submission" date="2015-11" db="EMBL/GenBank/DDBJ databases">
        <title>Genomic analysis of 38 Legionella species identifies large and diverse effector repertoires.</title>
        <authorList>
            <person name="Burstein D."/>
            <person name="Amaro F."/>
            <person name="Zusman T."/>
            <person name="Lifshitz Z."/>
            <person name="Cohen O."/>
            <person name="Gilbert J.A."/>
            <person name="Pupko T."/>
            <person name="Shuman H.A."/>
            <person name="Segal G."/>
        </authorList>
    </citation>
    <scope>NUCLEOTIDE SEQUENCE [LARGE SCALE GENOMIC DNA]</scope>
    <source>
        <strain evidence="8 9">ATCC 49505</strain>
    </source>
</reference>
<dbReference type="SUPFAM" id="SSF55785">
    <property type="entry name" value="PYP-like sensor domain (PAS domain)"/>
    <property type="match status" value="1"/>
</dbReference>
<dbReference type="PATRIC" id="fig|45068.5.peg.2138"/>
<evidence type="ECO:0000259" key="7">
    <source>
        <dbReference type="PROSITE" id="PS50887"/>
    </source>
</evidence>
<dbReference type="PROSITE" id="PS50887">
    <property type="entry name" value="GGDEF"/>
    <property type="match status" value="1"/>
</dbReference>
<feature type="domain" description="GGDEF" evidence="7">
    <location>
        <begin position="648"/>
        <end position="782"/>
    </location>
</feature>
<evidence type="ECO:0000313" key="9">
    <source>
        <dbReference type="Proteomes" id="UP000054997"/>
    </source>
</evidence>
<keyword evidence="2" id="KW-0175">Coiled coil</keyword>
<dbReference type="OrthoDB" id="9812260at2"/>
<dbReference type="SMART" id="SM00091">
    <property type="entry name" value="PAS"/>
    <property type="match status" value="1"/>
</dbReference>
<organism evidence="8 9">
    <name type="scientific">Legionella londiniensis</name>
    <dbReference type="NCBI Taxonomy" id="45068"/>
    <lineage>
        <taxon>Bacteria</taxon>
        <taxon>Pseudomonadati</taxon>
        <taxon>Pseudomonadota</taxon>
        <taxon>Gammaproteobacteria</taxon>
        <taxon>Legionellales</taxon>
        <taxon>Legionellaceae</taxon>
        <taxon>Legionella</taxon>
    </lineage>
</organism>
<dbReference type="EMBL" id="LNYK01000033">
    <property type="protein sequence ID" value="KTD19795.1"/>
    <property type="molecule type" value="Genomic_DNA"/>
</dbReference>
<dbReference type="InterPro" id="IPR035965">
    <property type="entry name" value="PAS-like_dom_sf"/>
</dbReference>
<keyword evidence="3" id="KW-0812">Transmembrane</keyword>
<dbReference type="GO" id="GO:0007165">
    <property type="term" value="P:signal transduction"/>
    <property type="evidence" value="ECO:0007669"/>
    <property type="project" value="InterPro"/>
</dbReference>
<dbReference type="GO" id="GO:0003824">
    <property type="term" value="F:catalytic activity"/>
    <property type="evidence" value="ECO:0007669"/>
    <property type="project" value="UniProtKB-ARBA"/>
</dbReference>
<dbReference type="InterPro" id="IPR000700">
    <property type="entry name" value="PAS-assoc_C"/>
</dbReference>
<dbReference type="InterPro" id="IPR043128">
    <property type="entry name" value="Rev_trsase/Diguanyl_cyclase"/>
</dbReference>
<evidence type="ECO:0000256" key="1">
    <source>
        <dbReference type="ARBA" id="ARBA00001946"/>
    </source>
</evidence>
<dbReference type="Gene3D" id="3.30.450.40">
    <property type="match status" value="1"/>
</dbReference>
<evidence type="ECO:0000259" key="4">
    <source>
        <dbReference type="PROSITE" id="PS50112"/>
    </source>
</evidence>
<dbReference type="CDD" id="cd06225">
    <property type="entry name" value="HAMP"/>
    <property type="match status" value="1"/>
</dbReference>
<dbReference type="SMART" id="SM00267">
    <property type="entry name" value="GGDEF"/>
    <property type="match status" value="1"/>
</dbReference>
<feature type="domain" description="HAMP" evidence="6">
    <location>
        <begin position="252"/>
        <end position="304"/>
    </location>
</feature>
<feature type="coiled-coil region" evidence="2">
    <location>
        <begin position="433"/>
        <end position="460"/>
    </location>
</feature>
<keyword evidence="3" id="KW-1133">Transmembrane helix</keyword>
<dbReference type="Pfam" id="PF00990">
    <property type="entry name" value="GGDEF"/>
    <property type="match status" value="1"/>
</dbReference>
<dbReference type="AlphaFoldDB" id="A0A0W0VI53"/>
<accession>A0A0W0VI53</accession>
<evidence type="ECO:0000313" key="8">
    <source>
        <dbReference type="EMBL" id="KTD19795.1"/>
    </source>
</evidence>
<dbReference type="GO" id="GO:0006355">
    <property type="term" value="P:regulation of DNA-templated transcription"/>
    <property type="evidence" value="ECO:0007669"/>
    <property type="project" value="InterPro"/>
</dbReference>
<dbReference type="InterPro" id="IPR052155">
    <property type="entry name" value="Biofilm_reg_signaling"/>
</dbReference>
<dbReference type="InterPro" id="IPR029787">
    <property type="entry name" value="Nucleotide_cyclase"/>
</dbReference>
<feature type="transmembrane region" description="Helical" evidence="3">
    <location>
        <begin position="12"/>
        <end position="37"/>
    </location>
</feature>
<dbReference type="SUPFAM" id="SSF55073">
    <property type="entry name" value="Nucleotide cyclase"/>
    <property type="match status" value="1"/>
</dbReference>
<dbReference type="InterPro" id="IPR000014">
    <property type="entry name" value="PAS"/>
</dbReference>
<dbReference type="Pfam" id="PF00672">
    <property type="entry name" value="HAMP"/>
    <property type="match status" value="1"/>
</dbReference>
<evidence type="ECO:0000259" key="6">
    <source>
        <dbReference type="PROSITE" id="PS50885"/>
    </source>
</evidence>
<dbReference type="FunFam" id="3.30.70.270:FF:000001">
    <property type="entry name" value="Diguanylate cyclase domain protein"/>
    <property type="match status" value="1"/>
</dbReference>
<evidence type="ECO:0000256" key="2">
    <source>
        <dbReference type="SAM" id="Coils"/>
    </source>
</evidence>
<evidence type="ECO:0000259" key="5">
    <source>
        <dbReference type="PROSITE" id="PS50113"/>
    </source>
</evidence>
<dbReference type="PROSITE" id="PS50113">
    <property type="entry name" value="PAC"/>
    <property type="match status" value="1"/>
</dbReference>
<dbReference type="Gene3D" id="3.30.450.20">
    <property type="entry name" value="PAS domain"/>
    <property type="match status" value="1"/>
</dbReference>
<gene>
    <name evidence="8" type="ORF">Llon_1967</name>
</gene>
<proteinExistence type="predicted"/>
<name>A0A0W0VI53_9GAMM</name>
<dbReference type="CDD" id="cd00130">
    <property type="entry name" value="PAS"/>
    <property type="match status" value="1"/>
</dbReference>
<dbReference type="InterPro" id="IPR029016">
    <property type="entry name" value="GAF-like_dom_sf"/>
</dbReference>
<dbReference type="SMART" id="SM00086">
    <property type="entry name" value="PAC"/>
    <property type="match status" value="1"/>
</dbReference>
<comment type="cofactor">
    <cofactor evidence="1">
        <name>Mg(2+)</name>
        <dbReference type="ChEBI" id="CHEBI:18420"/>
    </cofactor>
</comment>
<dbReference type="PANTHER" id="PTHR44757:SF2">
    <property type="entry name" value="BIOFILM ARCHITECTURE MAINTENANCE PROTEIN MBAA"/>
    <property type="match status" value="1"/>
</dbReference>
<dbReference type="PROSITE" id="PS50885">
    <property type="entry name" value="HAMP"/>
    <property type="match status" value="1"/>
</dbReference>
<comment type="caution">
    <text evidence="8">The sequence shown here is derived from an EMBL/GenBank/DDBJ whole genome shotgun (WGS) entry which is preliminary data.</text>
</comment>
<dbReference type="InterPro" id="IPR013767">
    <property type="entry name" value="PAS_fold"/>
</dbReference>
<feature type="domain" description="PAS" evidence="4">
    <location>
        <begin position="316"/>
        <end position="386"/>
    </location>
</feature>
<feature type="transmembrane region" description="Helical" evidence="3">
    <location>
        <begin position="227"/>
        <end position="250"/>
    </location>
</feature>
<dbReference type="Gene3D" id="6.10.340.10">
    <property type="match status" value="1"/>
</dbReference>
<dbReference type="PANTHER" id="PTHR44757">
    <property type="entry name" value="DIGUANYLATE CYCLASE DGCP"/>
    <property type="match status" value="1"/>
</dbReference>
<dbReference type="InterPro" id="IPR003660">
    <property type="entry name" value="HAMP_dom"/>
</dbReference>
<keyword evidence="9" id="KW-1185">Reference proteome</keyword>
<dbReference type="Pfam" id="PF00989">
    <property type="entry name" value="PAS"/>
    <property type="match status" value="1"/>
</dbReference>
<dbReference type="SUPFAM" id="SSF55781">
    <property type="entry name" value="GAF domain-like"/>
    <property type="match status" value="1"/>
</dbReference>
<dbReference type="CDD" id="cd01949">
    <property type="entry name" value="GGDEF"/>
    <property type="match status" value="1"/>
</dbReference>
<dbReference type="GO" id="GO:0016020">
    <property type="term" value="C:membrane"/>
    <property type="evidence" value="ECO:0007669"/>
    <property type="project" value="InterPro"/>
</dbReference>
<dbReference type="InterPro" id="IPR001610">
    <property type="entry name" value="PAC"/>
</dbReference>
<dbReference type="NCBIfam" id="TIGR00229">
    <property type="entry name" value="sensory_box"/>
    <property type="match status" value="1"/>
</dbReference>
<dbReference type="RefSeq" id="WP_058529937.1">
    <property type="nucleotide sequence ID" value="NZ_CAAAHZ010000001.1"/>
</dbReference>
<dbReference type="Gene3D" id="3.30.70.270">
    <property type="match status" value="1"/>
</dbReference>
<feature type="domain" description="PAC" evidence="5">
    <location>
        <begin position="390"/>
        <end position="442"/>
    </location>
</feature>
<dbReference type="STRING" id="45068.Llon_1967"/>